<dbReference type="InterPro" id="IPR050222">
    <property type="entry name" value="MATE_MdtK"/>
</dbReference>
<dbReference type="PANTHER" id="PTHR43298">
    <property type="entry name" value="MULTIDRUG RESISTANCE PROTEIN NORM-RELATED"/>
    <property type="match status" value="1"/>
</dbReference>
<feature type="transmembrane region" description="Helical" evidence="10">
    <location>
        <begin position="102"/>
        <end position="119"/>
    </location>
</feature>
<evidence type="ECO:0000256" key="7">
    <source>
        <dbReference type="ARBA" id="ARBA00023065"/>
    </source>
</evidence>
<feature type="transmembrane region" description="Helical" evidence="10">
    <location>
        <begin position="203"/>
        <end position="224"/>
    </location>
</feature>
<evidence type="ECO:0000256" key="9">
    <source>
        <dbReference type="ARBA" id="ARBA00031636"/>
    </source>
</evidence>
<reference evidence="12" key="1">
    <citation type="submission" date="2019-01" db="EMBL/GenBank/DDBJ databases">
        <title>Gri0909 isolated from a small marine red alga.</title>
        <authorList>
            <person name="Kim J."/>
            <person name="Jeong S.E."/>
            <person name="Jeon C.O."/>
        </authorList>
    </citation>
    <scope>NUCLEOTIDE SEQUENCE [LARGE SCALE GENOMIC DNA]</scope>
    <source>
        <strain evidence="12">Gri0909</strain>
    </source>
</reference>
<dbReference type="PIRSF" id="PIRSF006603">
    <property type="entry name" value="DinF"/>
    <property type="match status" value="1"/>
</dbReference>
<organism evidence="11 12">
    <name type="scientific">Hwanghaeella grinnelliae</name>
    <dbReference type="NCBI Taxonomy" id="2500179"/>
    <lineage>
        <taxon>Bacteria</taxon>
        <taxon>Pseudomonadati</taxon>
        <taxon>Pseudomonadota</taxon>
        <taxon>Alphaproteobacteria</taxon>
        <taxon>Rhodospirillales</taxon>
        <taxon>Rhodospirillaceae</taxon>
        <taxon>Hwanghaeella</taxon>
    </lineage>
</organism>
<feature type="transmembrane region" description="Helical" evidence="10">
    <location>
        <begin position="167"/>
        <end position="191"/>
    </location>
</feature>
<dbReference type="EMBL" id="SADE01000002">
    <property type="protein sequence ID" value="RVU36083.1"/>
    <property type="molecule type" value="Genomic_DNA"/>
</dbReference>
<gene>
    <name evidence="11" type="ORF">EOI86_12685</name>
</gene>
<evidence type="ECO:0000313" key="12">
    <source>
        <dbReference type="Proteomes" id="UP000287447"/>
    </source>
</evidence>
<feature type="transmembrane region" description="Helical" evidence="10">
    <location>
        <begin position="423"/>
        <end position="447"/>
    </location>
</feature>
<comment type="subcellular location">
    <subcellularLocation>
        <location evidence="1">Cell inner membrane</location>
        <topology evidence="1">Multi-pass membrane protein</topology>
    </subcellularLocation>
</comment>
<evidence type="ECO:0000256" key="1">
    <source>
        <dbReference type="ARBA" id="ARBA00004429"/>
    </source>
</evidence>
<dbReference type="GO" id="GO:0015297">
    <property type="term" value="F:antiporter activity"/>
    <property type="evidence" value="ECO:0007669"/>
    <property type="project" value="UniProtKB-KW"/>
</dbReference>
<dbReference type="AlphaFoldDB" id="A0A437QNH6"/>
<keyword evidence="3" id="KW-0050">Antiport</keyword>
<keyword evidence="4" id="KW-1003">Cell membrane</keyword>
<keyword evidence="2" id="KW-0813">Transport</keyword>
<dbReference type="OrthoDB" id="9780160at2"/>
<dbReference type="Pfam" id="PF01554">
    <property type="entry name" value="MatE"/>
    <property type="match status" value="2"/>
</dbReference>
<evidence type="ECO:0000256" key="3">
    <source>
        <dbReference type="ARBA" id="ARBA00022449"/>
    </source>
</evidence>
<dbReference type="Proteomes" id="UP000287447">
    <property type="component" value="Unassembled WGS sequence"/>
</dbReference>
<accession>A0A437QNH6</accession>
<feature type="transmembrane region" description="Helical" evidence="10">
    <location>
        <begin position="359"/>
        <end position="376"/>
    </location>
</feature>
<evidence type="ECO:0000256" key="10">
    <source>
        <dbReference type="SAM" id="Phobius"/>
    </source>
</evidence>
<name>A0A437QNH6_9PROT</name>
<comment type="caution">
    <text evidence="11">The sequence shown here is derived from an EMBL/GenBank/DDBJ whole genome shotgun (WGS) entry which is preliminary data.</text>
</comment>
<feature type="transmembrane region" description="Helical" evidence="10">
    <location>
        <begin position="291"/>
        <end position="310"/>
    </location>
</feature>
<keyword evidence="8 10" id="KW-0472">Membrane</keyword>
<proteinExistence type="predicted"/>
<dbReference type="PANTHER" id="PTHR43298:SF2">
    <property type="entry name" value="FMN_FAD EXPORTER YEEO-RELATED"/>
    <property type="match status" value="1"/>
</dbReference>
<feature type="transmembrane region" description="Helical" evidence="10">
    <location>
        <begin position="61"/>
        <end position="82"/>
    </location>
</feature>
<dbReference type="RefSeq" id="WP_127765559.1">
    <property type="nucleotide sequence ID" value="NZ_SADE01000002.1"/>
</dbReference>
<dbReference type="GO" id="GO:0006811">
    <property type="term" value="P:monoatomic ion transport"/>
    <property type="evidence" value="ECO:0007669"/>
    <property type="project" value="UniProtKB-KW"/>
</dbReference>
<dbReference type="NCBIfam" id="TIGR00797">
    <property type="entry name" value="matE"/>
    <property type="match status" value="1"/>
</dbReference>
<evidence type="ECO:0000256" key="6">
    <source>
        <dbReference type="ARBA" id="ARBA00022989"/>
    </source>
</evidence>
<dbReference type="InterPro" id="IPR048279">
    <property type="entry name" value="MdtK-like"/>
</dbReference>
<keyword evidence="6 10" id="KW-1133">Transmembrane helix</keyword>
<keyword evidence="7" id="KW-0406">Ion transport</keyword>
<keyword evidence="12" id="KW-1185">Reference proteome</keyword>
<dbReference type="GO" id="GO:0042910">
    <property type="term" value="F:xenobiotic transmembrane transporter activity"/>
    <property type="evidence" value="ECO:0007669"/>
    <property type="project" value="InterPro"/>
</dbReference>
<evidence type="ECO:0000256" key="5">
    <source>
        <dbReference type="ARBA" id="ARBA00022692"/>
    </source>
</evidence>
<dbReference type="GO" id="GO:0005886">
    <property type="term" value="C:plasma membrane"/>
    <property type="evidence" value="ECO:0007669"/>
    <property type="project" value="UniProtKB-SubCell"/>
</dbReference>
<feature type="transmembrane region" description="Helical" evidence="10">
    <location>
        <begin position="250"/>
        <end position="271"/>
    </location>
</feature>
<sequence length="467" mass="50432">MQTAGDQDWLTSRLKRHLGELIRLAMPVIGSRAGILVLMTVDLAYLGRAGADQTAFYSLGSSPFVILMVIGIGLMMGTMVTVSHAFGEGQYKECGAIWRRSLPWALLCGLGLTLLLLPVEDFFLVTGQNPGLAKGAAGVTFMMSLSLAPTLIYVTSAFFLESLRRPLPVLFAIGFANVMNLVLNPLFVFGIGPIPEMGAEGAALATSIARTSMALFLVLYCWFLKDHQTFGIRKPLGFGWWRQFANQRRYGYATGLSHGFESLGFGVMHIYAGWLGVNSSATFGMGMNLTALVFMVALGLANATSVRVGIAHGRRDLPDRELAGWVGVGVTFAFMTVFTAVLVMEPEWVALTYTNEPTLVAMLTACVVIVGYVVICDGTQIVLSHAIRAAADPWTPTVLNFAAYFVVQIPLGYALAIHMGRGVVGLFEAMLIGSVVSCAILGIRWMMLNRKEIRLSRAAIVNPPAAE</sequence>
<feature type="transmembrane region" description="Helical" evidence="10">
    <location>
        <begin position="21"/>
        <end position="41"/>
    </location>
</feature>
<evidence type="ECO:0000313" key="11">
    <source>
        <dbReference type="EMBL" id="RVU36083.1"/>
    </source>
</evidence>
<feature type="transmembrane region" description="Helical" evidence="10">
    <location>
        <begin position="397"/>
        <end position="417"/>
    </location>
</feature>
<feature type="transmembrane region" description="Helical" evidence="10">
    <location>
        <begin position="139"/>
        <end position="160"/>
    </location>
</feature>
<feature type="transmembrane region" description="Helical" evidence="10">
    <location>
        <begin position="322"/>
        <end position="344"/>
    </location>
</feature>
<evidence type="ECO:0000256" key="4">
    <source>
        <dbReference type="ARBA" id="ARBA00022475"/>
    </source>
</evidence>
<evidence type="ECO:0000256" key="2">
    <source>
        <dbReference type="ARBA" id="ARBA00022448"/>
    </source>
</evidence>
<keyword evidence="5 10" id="KW-0812">Transmembrane</keyword>
<dbReference type="InterPro" id="IPR002528">
    <property type="entry name" value="MATE_fam"/>
</dbReference>
<protein>
    <recommendedName>
        <fullName evidence="9">Multidrug-efflux transporter</fullName>
    </recommendedName>
</protein>
<evidence type="ECO:0000256" key="8">
    <source>
        <dbReference type="ARBA" id="ARBA00023136"/>
    </source>
</evidence>